<feature type="compositionally biased region" description="Low complexity" evidence="1">
    <location>
        <begin position="116"/>
        <end position="147"/>
    </location>
</feature>
<dbReference type="Proteomes" id="UP000325849">
    <property type="component" value="Unassembled WGS sequence"/>
</dbReference>
<proteinExistence type="predicted"/>
<sequence length="245" mass="22845">MGASAAVVVCLGAVLGSCGSGGDGGGYAAVGAGAGPSAAPGGAVRPTGGVTLVPLDGTGVRDGSPTTGDGARGDRTAGPGATAGGPGSAPDGSSAGGSSADGGVAGGAGSSGASGPGASPSVPAGPGASSHPSSAPSAPATSAAPAALSVGEPVRTAADERWCEKVSLALRNTGGSAVRSGTVTFGTHIIGALGVDWATIGSTVGLPVPIEAGARQERTWTVCVDAWRVPLGMHVETRDVSVRWE</sequence>
<dbReference type="EMBL" id="VJZD01000187">
    <property type="protein sequence ID" value="MPY35932.1"/>
    <property type="molecule type" value="Genomic_DNA"/>
</dbReference>
<accession>A0A5N8VME9</accession>
<feature type="compositionally biased region" description="Low complexity" evidence="1">
    <location>
        <begin position="35"/>
        <end position="46"/>
    </location>
</feature>
<reference evidence="2 3" key="1">
    <citation type="submission" date="2019-07" db="EMBL/GenBank/DDBJ databases">
        <title>New species of Amycolatopsis and Streptomyces.</title>
        <authorList>
            <person name="Duangmal K."/>
            <person name="Teo W.F.A."/>
            <person name="Lipun K."/>
        </authorList>
    </citation>
    <scope>NUCLEOTIDE SEQUENCE [LARGE SCALE GENOMIC DNA]</scope>
    <source>
        <strain evidence="2 3">NBRC 109810</strain>
    </source>
</reference>
<evidence type="ECO:0000313" key="3">
    <source>
        <dbReference type="Proteomes" id="UP000325849"/>
    </source>
</evidence>
<feature type="compositionally biased region" description="Low complexity" evidence="1">
    <location>
        <begin position="88"/>
        <end position="98"/>
    </location>
</feature>
<feature type="compositionally biased region" description="Gly residues" evidence="1">
    <location>
        <begin position="99"/>
        <end position="115"/>
    </location>
</feature>
<keyword evidence="3" id="KW-1185">Reference proteome</keyword>
<dbReference type="OrthoDB" id="4332164at2"/>
<gene>
    <name evidence="2" type="ORF">FNH09_33275</name>
</gene>
<organism evidence="2 3">
    <name type="scientific">Streptomyces adustus</name>
    <dbReference type="NCBI Taxonomy" id="1609272"/>
    <lineage>
        <taxon>Bacteria</taxon>
        <taxon>Bacillati</taxon>
        <taxon>Actinomycetota</taxon>
        <taxon>Actinomycetes</taxon>
        <taxon>Kitasatosporales</taxon>
        <taxon>Streptomycetaceae</taxon>
        <taxon>Streptomyces</taxon>
    </lineage>
</organism>
<evidence type="ECO:0000313" key="2">
    <source>
        <dbReference type="EMBL" id="MPY35932.1"/>
    </source>
</evidence>
<feature type="region of interest" description="Disordered" evidence="1">
    <location>
        <begin position="35"/>
        <end position="147"/>
    </location>
</feature>
<dbReference type="AlphaFoldDB" id="A0A5N8VME9"/>
<comment type="caution">
    <text evidence="2">The sequence shown here is derived from an EMBL/GenBank/DDBJ whole genome shotgun (WGS) entry which is preliminary data.</text>
</comment>
<protein>
    <submittedName>
        <fullName evidence="2">Uncharacterized protein</fullName>
    </submittedName>
</protein>
<name>A0A5N8VME9_9ACTN</name>
<evidence type="ECO:0000256" key="1">
    <source>
        <dbReference type="SAM" id="MobiDB-lite"/>
    </source>
</evidence>